<dbReference type="Gene3D" id="2.30.60.10">
    <property type="entry name" value="Cyanovirin-N"/>
    <property type="match status" value="1"/>
</dbReference>
<proteinExistence type="predicted"/>
<dbReference type="EMBL" id="JANBVO010000001">
    <property type="protein sequence ID" value="KAJ9157196.1"/>
    <property type="molecule type" value="Genomic_DNA"/>
</dbReference>
<organism evidence="3 4">
    <name type="scientific">Pleurostoma richardsiae</name>
    <dbReference type="NCBI Taxonomy" id="41990"/>
    <lineage>
        <taxon>Eukaryota</taxon>
        <taxon>Fungi</taxon>
        <taxon>Dikarya</taxon>
        <taxon>Ascomycota</taxon>
        <taxon>Pezizomycotina</taxon>
        <taxon>Sordariomycetes</taxon>
        <taxon>Sordariomycetidae</taxon>
        <taxon>Calosphaeriales</taxon>
        <taxon>Pleurostomataceae</taxon>
        <taxon>Pleurostoma</taxon>
    </lineage>
</organism>
<feature type="signal peptide" evidence="1">
    <location>
        <begin position="1"/>
        <end position="29"/>
    </location>
</feature>
<evidence type="ECO:0000313" key="4">
    <source>
        <dbReference type="Proteomes" id="UP001174694"/>
    </source>
</evidence>
<dbReference type="Proteomes" id="UP001174694">
    <property type="component" value="Unassembled WGS sequence"/>
</dbReference>
<reference evidence="3" key="1">
    <citation type="submission" date="2022-07" db="EMBL/GenBank/DDBJ databases">
        <title>Fungi with potential for degradation of polypropylene.</title>
        <authorList>
            <person name="Gostincar C."/>
        </authorList>
    </citation>
    <scope>NUCLEOTIDE SEQUENCE</scope>
    <source>
        <strain evidence="3">EXF-13308</strain>
    </source>
</reference>
<dbReference type="Pfam" id="PF08881">
    <property type="entry name" value="CVNH"/>
    <property type="match status" value="1"/>
</dbReference>
<feature type="chain" id="PRO_5041290718" description="Cyanovirin-N domain-containing protein" evidence="1">
    <location>
        <begin position="30"/>
        <end position="169"/>
    </location>
</feature>
<feature type="domain" description="Cyanovirin-N" evidence="2">
    <location>
        <begin position="52"/>
        <end position="147"/>
    </location>
</feature>
<protein>
    <recommendedName>
        <fullName evidence="2">Cyanovirin-N domain-containing protein</fullName>
    </recommendedName>
</protein>
<evidence type="ECO:0000259" key="2">
    <source>
        <dbReference type="Pfam" id="PF08881"/>
    </source>
</evidence>
<gene>
    <name evidence="3" type="ORF">NKR23_g157</name>
</gene>
<keyword evidence="4" id="KW-1185">Reference proteome</keyword>
<evidence type="ECO:0000256" key="1">
    <source>
        <dbReference type="SAM" id="SignalP"/>
    </source>
</evidence>
<name>A0AA38VKZ2_9PEZI</name>
<sequence>MRILTITTPGRVARLACLAAIGLARFAASQGTVGAGGGFGGSCFIPSNIYSDHFLGMYCNNRFTAEYGYNWTWIDLNWCIGNNQGQLAGANNGFYLASCGNCTTFFDQGWQNNANVYLGCNCWTSLGTFPYSTVNLNQFVFNSDGTMGCFSHLGNQTLAGPFPITPPMS</sequence>
<keyword evidence="1" id="KW-0732">Signal</keyword>
<comment type="caution">
    <text evidence="3">The sequence shown here is derived from an EMBL/GenBank/DDBJ whole genome shotgun (WGS) entry which is preliminary data.</text>
</comment>
<dbReference type="AlphaFoldDB" id="A0AA38VKZ2"/>
<accession>A0AA38VKZ2</accession>
<dbReference type="InterPro" id="IPR011058">
    <property type="entry name" value="Cyanovirin-N"/>
</dbReference>
<evidence type="ECO:0000313" key="3">
    <source>
        <dbReference type="EMBL" id="KAJ9157196.1"/>
    </source>
</evidence>
<dbReference type="SUPFAM" id="SSF51322">
    <property type="entry name" value="Cyanovirin-N"/>
    <property type="match status" value="1"/>
</dbReference>
<dbReference type="InterPro" id="IPR036673">
    <property type="entry name" value="Cyanovirin-N_sf"/>
</dbReference>